<dbReference type="Gene3D" id="3.40.50.300">
    <property type="entry name" value="P-loop containing nucleotide triphosphate hydrolases"/>
    <property type="match status" value="2"/>
</dbReference>
<feature type="domain" description="NB-ARC" evidence="4">
    <location>
        <begin position="290"/>
        <end position="388"/>
    </location>
</feature>
<dbReference type="InterPro" id="IPR027417">
    <property type="entry name" value="P-loop_NTPase"/>
</dbReference>
<feature type="domain" description="Disease resistance protein winged helix" evidence="6">
    <location>
        <begin position="1599"/>
        <end position="1669"/>
    </location>
</feature>
<dbReference type="FunFam" id="1.10.10.10:FF:000322">
    <property type="entry name" value="Probable disease resistance protein At1g63360"/>
    <property type="match status" value="2"/>
</dbReference>
<dbReference type="GO" id="GO:0098542">
    <property type="term" value="P:defense response to other organism"/>
    <property type="evidence" value="ECO:0007669"/>
    <property type="project" value="TreeGrafter"/>
</dbReference>
<dbReference type="PANTHER" id="PTHR23155">
    <property type="entry name" value="DISEASE RESISTANCE PROTEIN RP"/>
    <property type="match status" value="1"/>
</dbReference>
<dbReference type="PANTHER" id="PTHR23155:SF1193">
    <property type="entry name" value="DISEASE RESISTANCE PROTEIN RPP13-RELATED"/>
    <property type="match status" value="1"/>
</dbReference>
<dbReference type="InterPro" id="IPR036388">
    <property type="entry name" value="WH-like_DNA-bd_sf"/>
</dbReference>
<keyword evidence="1" id="KW-0677">Repeat</keyword>
<dbReference type="InterPro" id="IPR058922">
    <property type="entry name" value="WHD_DRP"/>
</dbReference>
<feature type="domain" description="Disease resistance protein winged helix" evidence="6">
    <location>
        <begin position="473"/>
        <end position="544"/>
    </location>
</feature>
<dbReference type="SUPFAM" id="SSF52058">
    <property type="entry name" value="L domain-like"/>
    <property type="match status" value="2"/>
</dbReference>
<dbReference type="Gramene" id="QL11p042250:mrna">
    <property type="protein sequence ID" value="QL11p042250:mrna"/>
    <property type="gene ID" value="QL11p042250"/>
</dbReference>
<dbReference type="InterPro" id="IPR055414">
    <property type="entry name" value="LRR_R13L4/SHOC2-like"/>
</dbReference>
<dbReference type="Gene3D" id="1.20.5.4130">
    <property type="match status" value="2"/>
</dbReference>
<dbReference type="Pfam" id="PF23559">
    <property type="entry name" value="WHD_DRP"/>
    <property type="match status" value="2"/>
</dbReference>
<dbReference type="Pfam" id="PF00931">
    <property type="entry name" value="NB-ARC"/>
    <property type="match status" value="4"/>
</dbReference>
<dbReference type="Gene3D" id="3.80.10.10">
    <property type="entry name" value="Ribonuclease Inhibitor"/>
    <property type="match status" value="2"/>
</dbReference>
<accession>A0A7N2MZ83</accession>
<proteinExistence type="predicted"/>
<feature type="domain" description="Disease resistance N-terminal" evidence="5">
    <location>
        <begin position="1157"/>
        <end position="1224"/>
    </location>
</feature>
<dbReference type="InterPro" id="IPR038005">
    <property type="entry name" value="RX-like_CC"/>
</dbReference>
<dbReference type="CDD" id="cd14798">
    <property type="entry name" value="RX-CC_like"/>
    <property type="match status" value="2"/>
</dbReference>
<evidence type="ECO:0000259" key="5">
    <source>
        <dbReference type="Pfam" id="PF18052"/>
    </source>
</evidence>
<feature type="domain" description="NB-ARC" evidence="4">
    <location>
        <begin position="1290"/>
        <end position="1386"/>
    </location>
</feature>
<feature type="domain" description="Disease resistance R13L4/SHOC-2-like LRR" evidence="7">
    <location>
        <begin position="619"/>
        <end position="891"/>
    </location>
</feature>
<evidence type="ECO:0000259" key="4">
    <source>
        <dbReference type="Pfam" id="PF00931"/>
    </source>
</evidence>
<evidence type="ECO:0000313" key="9">
    <source>
        <dbReference type="Proteomes" id="UP000594261"/>
    </source>
</evidence>
<dbReference type="GO" id="GO:0043531">
    <property type="term" value="F:ADP binding"/>
    <property type="evidence" value="ECO:0007669"/>
    <property type="project" value="InterPro"/>
</dbReference>
<protein>
    <submittedName>
        <fullName evidence="8">Uncharacterized protein</fullName>
    </submittedName>
</protein>
<dbReference type="InParanoid" id="A0A7N2MZ83"/>
<dbReference type="InterPro" id="IPR032675">
    <property type="entry name" value="LRR_dom_sf"/>
</dbReference>
<keyword evidence="9" id="KW-1185">Reference proteome</keyword>
<dbReference type="InterPro" id="IPR044974">
    <property type="entry name" value="Disease_R_plants"/>
</dbReference>
<dbReference type="SUPFAM" id="SSF52540">
    <property type="entry name" value="P-loop containing nucleoside triphosphate hydrolases"/>
    <property type="match status" value="2"/>
</dbReference>
<dbReference type="Pfam" id="PF18052">
    <property type="entry name" value="Rx_N"/>
    <property type="match status" value="2"/>
</dbReference>
<dbReference type="Proteomes" id="UP000594261">
    <property type="component" value="Chromosome 11"/>
</dbReference>
<dbReference type="InterPro" id="IPR042197">
    <property type="entry name" value="Apaf_helical"/>
</dbReference>
<dbReference type="EMBL" id="LRBV02000011">
    <property type="status" value="NOT_ANNOTATED_CDS"/>
    <property type="molecule type" value="Genomic_DNA"/>
</dbReference>
<dbReference type="Gene3D" id="1.10.8.430">
    <property type="entry name" value="Helical domain of apoptotic protease-activating factors"/>
    <property type="match status" value="2"/>
</dbReference>
<feature type="domain" description="NB-ARC" evidence="4">
    <location>
        <begin position="1444"/>
        <end position="1545"/>
    </location>
</feature>
<dbReference type="Pfam" id="PF23598">
    <property type="entry name" value="LRR_14"/>
    <property type="match status" value="2"/>
</dbReference>
<evidence type="ECO:0000256" key="3">
    <source>
        <dbReference type="ARBA" id="ARBA00022821"/>
    </source>
</evidence>
<dbReference type="EnsemblPlants" id="QL11p042250:mrna">
    <property type="protein sequence ID" value="QL11p042250:mrna"/>
    <property type="gene ID" value="QL11p042250"/>
</dbReference>
<evidence type="ECO:0000313" key="8">
    <source>
        <dbReference type="EnsemblPlants" id="QL11p042250:mrna"/>
    </source>
</evidence>
<dbReference type="InterPro" id="IPR002182">
    <property type="entry name" value="NB-ARC"/>
</dbReference>
<dbReference type="FunFam" id="1.10.8.430:FF:000003">
    <property type="entry name" value="Probable disease resistance protein At5g66910"/>
    <property type="match status" value="1"/>
</dbReference>
<dbReference type="Gene3D" id="1.10.10.10">
    <property type="entry name" value="Winged helix-like DNA-binding domain superfamily/Winged helix DNA-binding domain"/>
    <property type="match status" value="2"/>
</dbReference>
<dbReference type="InterPro" id="IPR041118">
    <property type="entry name" value="Rx_N"/>
</dbReference>
<sequence length="1962" mass="225407">MADSVVTFLLQNLTQLLSQESKLLGGVGDQVRLLQNELSLINVFLQNTEGKRHDNEFVKKVVSQIRDVAYEAEDVIDTFIMTVTKHKRRCKLTKLIHSCDRAMSFHEVASKIERINNVIKEIYNNKSKYGIEIAESSGGDTEAEVKLHRRRRYVEEDRVVGFAYDTEALLKQLIDGSLQRNVVSIIGMGGLGKTTLARKIYNNNHFKNHFDFHGWVYVSQKYKIRDLLLEILKGVSPMPKLRKFILKAELKEELLHGLEVNYSSNKDKLKGTLIENLNGFMESIYRKNGPGWQDLDDDELKSLLFKCLEDRRYLVVMDDIWEIEAWNEVSVAFPTNSNGSRVLITSRIKEVALHASSLNNSIPHIPPYELPFLDEDKSWELFSKKVFGGGTCPLELETLGRQIVKSCRGLPLAIVVLGGLLANKEKTHRTWSKYVGHVNSYLTEDRSSCMDILALSYNHLPRRLKSCFLYFGIYPEDFEIPVRQLIRLWIAEGFIRQIGNRNIEDVAEDYLEELIDWSLIQVATKRLDGGVKTCRIHDLLRDLCISESAEEKFLEVCSDIKLSPMSKCRRISIHFANHPYISSNPCESSNIRSVMGFGGVVGLESPLDKGYYLKWLCKSNKLVRVVELSNMAICCVIPKRIENLVLLRYLSISSGARHVIPNSICNLWNLETLDMRNFEIKCLPKGIWKLKKLRYLYLNGPTSLPRTDNKAGLPNLQVLTGIDLNLNSMRLFARARFPNLRKLGLRSASGRFIDIDSVVLSLSSIYPLRHLQTLKLCEFMIILSDKISLQLTKITLLDLRVCAPSTWGVLGSLTNLRILKVVGCGMFTLECNESSFCQLEVLKMAKVTNSEWTMEKGAMPRLQRLVIERCNFKTMPLDELWCLSALRDVEVLHPDPELANMLRQLQMRDGCSLEQDDPTNSGTPIRRRFIMSFPKRSRRNSIPINTLYREVPTMAQRGACGGRPVAIDDVYERDEVARNAQLEVFFQRTEEWFDAFSKQLTALAVENRPQNCHPNPRYVEEEYFDVEEEDYNIKKEDEYIERVCVINWDSPPIYYDYPENFSQEDKIELDKNKVIYIQGEPITHTIDETFDVQRQKVIDFTDYNHRLEQSVCSIVDEFSIDEQSFNLLKLELKHIRHYDFIGVDELLSNFFDMADAVVTFLFQNLTQLLSQESNLLAGVEDQVKLLKNELSLVNVFLQNTEGKRHDSGLVKEKISKPRKVIHFFDKAIALHEVAHKIESIKNLIKETYNNRSKYGIEIAESSGGDAEAEEILHRRRRYVEEDHVVGFGHDTEALVKQLIEGNLQYNVVSIIGMGGLGKTTLARKIYNNNNVENYFDVQGWVYVSQEYRIRDLLLEILKDVTPMPKLKKFMLKVELKEELLHGLEIKYSLNKDKLKGTLVEDLKGTVEMNDEEFRKALFEFLEHIQDHTLRNSLSDFVQGIYRKNGEGLQDLNDDELKSALSHYLKDKRYLLVMDDIWKTEVWNEVSTAFPKNLNGSRILITSRIKEVALHANSHNNSIYIPPYELQLLDQDKSWELFSKKVFQGDTCPPELEALVRQIVESCHGLPLAIVNKSFCRDILALSYNHLSQHLKPCFLYFGIYPKDFEIPVMQLIQLWIAEGFIQQTGSRNMEDVAEDYLKKLIDQSLVQIATKRLDGGVKTCHIHDLLRHLCISVSAEEKFLEVRSNINLSPMSKSRRISIHSANHPDISSNPCEPSNSRSFIGFGEVVKLESPLDKSNYLKWLCETNKLVRVVELSNMGICCLIPNRIENLILLRYLSIQSGELHVIPDSICSLWNLETLDLRNSKRTNYKIKCLPKGIWKLQKLRHLYLDGPTSLPRTDNTVTLPNLQVLTGIAINEGIESLFAKARFPNVRKIKLELHSIRWTESGLLSSLHHLRHLQTLKIYGLILLSSPTSFHLTLTKITVFVGANLFGGGVMRVLSSLTNLRILKSSRRWPSSDHPRL</sequence>
<feature type="domain" description="NB-ARC" evidence="4">
    <location>
        <begin position="165"/>
        <end position="255"/>
    </location>
</feature>
<keyword evidence="2" id="KW-0547">Nucleotide-binding</keyword>
<feature type="domain" description="Disease resistance R13L4/SHOC-2-like LRR" evidence="7">
    <location>
        <begin position="1747"/>
        <end position="1906"/>
    </location>
</feature>
<evidence type="ECO:0000259" key="7">
    <source>
        <dbReference type="Pfam" id="PF23598"/>
    </source>
</evidence>
<evidence type="ECO:0000256" key="1">
    <source>
        <dbReference type="ARBA" id="ARBA00022737"/>
    </source>
</evidence>
<dbReference type="OMA" id="NIWADER"/>
<evidence type="ECO:0000256" key="2">
    <source>
        <dbReference type="ARBA" id="ARBA00022741"/>
    </source>
</evidence>
<organism evidence="8 9">
    <name type="scientific">Quercus lobata</name>
    <name type="common">Valley oak</name>
    <dbReference type="NCBI Taxonomy" id="97700"/>
    <lineage>
        <taxon>Eukaryota</taxon>
        <taxon>Viridiplantae</taxon>
        <taxon>Streptophyta</taxon>
        <taxon>Embryophyta</taxon>
        <taxon>Tracheophyta</taxon>
        <taxon>Spermatophyta</taxon>
        <taxon>Magnoliopsida</taxon>
        <taxon>eudicotyledons</taxon>
        <taxon>Gunneridae</taxon>
        <taxon>Pentapetalae</taxon>
        <taxon>rosids</taxon>
        <taxon>fabids</taxon>
        <taxon>Fagales</taxon>
        <taxon>Fagaceae</taxon>
        <taxon>Quercus</taxon>
    </lineage>
</organism>
<keyword evidence="3" id="KW-0611">Plant defense</keyword>
<feature type="domain" description="Disease resistance N-terminal" evidence="5">
    <location>
        <begin position="5"/>
        <end position="93"/>
    </location>
</feature>
<reference evidence="8" key="2">
    <citation type="submission" date="2021-01" db="UniProtKB">
        <authorList>
            <consortium name="EnsemblPlants"/>
        </authorList>
    </citation>
    <scope>IDENTIFICATION</scope>
</reference>
<dbReference type="PRINTS" id="PR00364">
    <property type="entry name" value="DISEASERSIST"/>
</dbReference>
<reference evidence="8 9" key="1">
    <citation type="journal article" date="2016" name="G3 (Bethesda)">
        <title>First Draft Assembly and Annotation of the Genome of a California Endemic Oak Quercus lobata Nee (Fagaceae).</title>
        <authorList>
            <person name="Sork V.L."/>
            <person name="Fitz-Gibbon S.T."/>
            <person name="Puiu D."/>
            <person name="Crepeau M."/>
            <person name="Gugger P.F."/>
            <person name="Sherman R."/>
            <person name="Stevens K."/>
            <person name="Langley C.H."/>
            <person name="Pellegrini M."/>
            <person name="Salzberg S.L."/>
        </authorList>
    </citation>
    <scope>NUCLEOTIDE SEQUENCE [LARGE SCALE GENOMIC DNA]</scope>
    <source>
        <strain evidence="8 9">cv. SW786</strain>
    </source>
</reference>
<name>A0A7N2MZ83_QUELO</name>
<evidence type="ECO:0000259" key="6">
    <source>
        <dbReference type="Pfam" id="PF23559"/>
    </source>
</evidence>